<dbReference type="Pfam" id="PF03372">
    <property type="entry name" value="Exo_endo_phos"/>
    <property type="match status" value="1"/>
</dbReference>
<comment type="similarity">
    <text evidence="2">Belongs to the DNA repair enzymes AP/ExoA family.</text>
</comment>
<evidence type="ECO:0000256" key="4">
    <source>
        <dbReference type="ARBA" id="ARBA00022801"/>
    </source>
</evidence>
<gene>
    <name evidence="7" type="primary">xth</name>
    <name evidence="7" type="ORF">NDI38_28485</name>
</gene>
<feature type="domain" description="Endonuclease/exonuclease/phosphatase" evidence="6">
    <location>
        <begin position="4"/>
        <end position="268"/>
    </location>
</feature>
<dbReference type="InterPro" id="IPR036691">
    <property type="entry name" value="Endo/exonu/phosph_ase_sf"/>
</dbReference>
<evidence type="ECO:0000313" key="8">
    <source>
        <dbReference type="Proteomes" id="UP001476950"/>
    </source>
</evidence>
<dbReference type="EMBL" id="JAMPLM010000061">
    <property type="protein sequence ID" value="MEP1062315.1"/>
    <property type="molecule type" value="Genomic_DNA"/>
</dbReference>
<dbReference type="PROSITE" id="PS51435">
    <property type="entry name" value="AP_NUCLEASE_F1_4"/>
    <property type="match status" value="1"/>
</dbReference>
<evidence type="ECO:0000313" key="7">
    <source>
        <dbReference type="EMBL" id="MEP1062315.1"/>
    </source>
</evidence>
<dbReference type="InterPro" id="IPR037493">
    <property type="entry name" value="ExoIII-like"/>
</dbReference>
<sequence>MKVATWNVNSIRTRLNHIVNWLQENPVDVLCLQETKVMDESFPHQPFADLGYHTYISGQKSYNGVAMLSREPLSNVSTGFAPLLGEAVIDLDEQKRVIAGTLDGIRIVNLYVPNGSSVGSEKYAYKLRWLAALRDYVQRLGDLGGTGVEEETSPAPPLPSSLLLCGDFNIALDDIDIHDPTGREKMVMATDLERQALQAVLALGFADAFRKFTTEGGNFSWWDYRSAAFRRNLGWRIDHIYLTPALYERAIACTIDASPRKLEQPSDHTPVWVEL</sequence>
<dbReference type="EC" id="3.1.11.2" evidence="7"/>
<reference evidence="7 8" key="1">
    <citation type="submission" date="2022-04" db="EMBL/GenBank/DDBJ databases">
        <title>Positive selection, recombination, and allopatry shape intraspecific diversity of widespread and dominant cyanobacteria.</title>
        <authorList>
            <person name="Wei J."/>
            <person name="Shu W."/>
            <person name="Hu C."/>
        </authorList>
    </citation>
    <scope>NUCLEOTIDE SEQUENCE [LARGE SCALE GENOMIC DNA]</scope>
    <source>
        <strain evidence="7 8">AS-A4</strain>
    </source>
</reference>
<accession>A0ABV0KSV2</accession>
<evidence type="ECO:0000256" key="3">
    <source>
        <dbReference type="ARBA" id="ARBA00022723"/>
    </source>
</evidence>
<dbReference type="InterPro" id="IPR005135">
    <property type="entry name" value="Endo/exonuclease/phosphatase"/>
</dbReference>
<dbReference type="NCBIfam" id="TIGR00195">
    <property type="entry name" value="exoDNase_III"/>
    <property type="match status" value="1"/>
</dbReference>
<evidence type="ECO:0000259" key="6">
    <source>
        <dbReference type="Pfam" id="PF03372"/>
    </source>
</evidence>
<dbReference type="CDD" id="cd09086">
    <property type="entry name" value="ExoIII-like_AP-endo"/>
    <property type="match status" value="1"/>
</dbReference>
<organism evidence="7 8">
    <name type="scientific">Stenomitos frigidus AS-A4</name>
    <dbReference type="NCBI Taxonomy" id="2933935"/>
    <lineage>
        <taxon>Bacteria</taxon>
        <taxon>Bacillati</taxon>
        <taxon>Cyanobacteriota</taxon>
        <taxon>Cyanophyceae</taxon>
        <taxon>Leptolyngbyales</taxon>
        <taxon>Leptolyngbyaceae</taxon>
        <taxon>Stenomitos</taxon>
    </lineage>
</organism>
<protein>
    <submittedName>
        <fullName evidence="7">Exodeoxyribonuclease III</fullName>
        <ecNumber evidence="7">3.1.11.2</ecNumber>
    </submittedName>
</protein>
<evidence type="ECO:0000256" key="1">
    <source>
        <dbReference type="ARBA" id="ARBA00001946"/>
    </source>
</evidence>
<dbReference type="GO" id="GO:0008311">
    <property type="term" value="F:double-stranded DNA 3'-5' DNA exonuclease activity"/>
    <property type="evidence" value="ECO:0007669"/>
    <property type="project" value="UniProtKB-EC"/>
</dbReference>
<comment type="cofactor">
    <cofactor evidence="1">
        <name>Mg(2+)</name>
        <dbReference type="ChEBI" id="CHEBI:18420"/>
    </cofactor>
</comment>
<name>A0ABV0KSV2_9CYAN</name>
<evidence type="ECO:0000256" key="5">
    <source>
        <dbReference type="ARBA" id="ARBA00022842"/>
    </source>
</evidence>
<dbReference type="PANTHER" id="PTHR43250">
    <property type="entry name" value="EXODEOXYRIBONUCLEASE III"/>
    <property type="match status" value="1"/>
</dbReference>
<keyword evidence="8" id="KW-1185">Reference proteome</keyword>
<keyword evidence="4 7" id="KW-0378">Hydrolase</keyword>
<keyword evidence="3" id="KW-0479">Metal-binding</keyword>
<dbReference type="PANTHER" id="PTHR43250:SF2">
    <property type="entry name" value="EXODEOXYRIBONUCLEASE III"/>
    <property type="match status" value="1"/>
</dbReference>
<keyword evidence="5" id="KW-0460">Magnesium</keyword>
<comment type="caution">
    <text evidence="7">The sequence shown here is derived from an EMBL/GenBank/DDBJ whole genome shotgun (WGS) entry which is preliminary data.</text>
</comment>
<dbReference type="SUPFAM" id="SSF56219">
    <property type="entry name" value="DNase I-like"/>
    <property type="match status" value="1"/>
</dbReference>
<dbReference type="Gene3D" id="3.60.10.10">
    <property type="entry name" value="Endonuclease/exonuclease/phosphatase"/>
    <property type="match status" value="1"/>
</dbReference>
<proteinExistence type="inferred from homology"/>
<dbReference type="InterPro" id="IPR004808">
    <property type="entry name" value="AP_endonuc_1"/>
</dbReference>
<evidence type="ECO:0000256" key="2">
    <source>
        <dbReference type="ARBA" id="ARBA00007092"/>
    </source>
</evidence>
<dbReference type="Proteomes" id="UP001476950">
    <property type="component" value="Unassembled WGS sequence"/>
</dbReference>
<dbReference type="NCBIfam" id="TIGR00633">
    <property type="entry name" value="xth"/>
    <property type="match status" value="1"/>
</dbReference>